<sequence length="429" mass="48481">MSKKFKKSNKIFKKASEVIPLASQTFSKSYLQFIKGQAPLFLTHGQGAHVFDVDGYEYIDFINGLLSVILGYQYPAVNEAIKKQLEKGISFSLASPLEYELAQLLKKHIPCAQMVRFGKNGSDVTTGAIRLARAVTGREHVAVCGYHGWHDWYIGSTTRNLGVPKSTQALTHKFIYNDIKSLAGIFKRYKNKVAAVIMEPMNYFEPQAGYLESVKKLTHQNGALLIFDEIITGFRFDLGGAQKLFGIVPDLATFGKSMANGMPIAALVGKRQYMEKVKDIFYSFTFGGEALSLAAAIATIKEIEKKKVIDYIWKLGKYLQDSTNKLLEKNGLAEMIKVQGKPCWQVFVIKPAERYSDLEIKSYLQQELIQAGFLWYGQHNMSFSHSHKDIDKLLEAYSKIFPKLKKLLDENKLKENLKGEPITNIFKIR</sequence>
<dbReference type="PANTHER" id="PTHR43713:SF3">
    <property type="entry name" value="GLUTAMATE-1-SEMIALDEHYDE 2,1-AMINOMUTASE 1, CHLOROPLASTIC-RELATED"/>
    <property type="match status" value="1"/>
</dbReference>
<dbReference type="Pfam" id="PF00202">
    <property type="entry name" value="Aminotran_3"/>
    <property type="match status" value="1"/>
</dbReference>
<proteinExistence type="inferred from homology"/>
<dbReference type="InterPro" id="IPR015424">
    <property type="entry name" value="PyrdxlP-dep_Trfase"/>
</dbReference>
<gene>
    <name evidence="4" type="ORF">COX74_00160</name>
</gene>
<dbReference type="GO" id="GO:0030170">
    <property type="term" value="F:pyridoxal phosphate binding"/>
    <property type="evidence" value="ECO:0007669"/>
    <property type="project" value="InterPro"/>
</dbReference>
<dbReference type="PROSITE" id="PS00600">
    <property type="entry name" value="AA_TRANSFER_CLASS_3"/>
    <property type="match status" value="1"/>
</dbReference>
<dbReference type="PANTHER" id="PTHR43713">
    <property type="entry name" value="GLUTAMATE-1-SEMIALDEHYDE 2,1-AMINOMUTASE"/>
    <property type="match status" value="1"/>
</dbReference>
<dbReference type="InterPro" id="IPR005814">
    <property type="entry name" value="Aminotrans_3"/>
</dbReference>
<evidence type="ECO:0000313" key="5">
    <source>
        <dbReference type="Proteomes" id="UP000229364"/>
    </source>
</evidence>
<dbReference type="Gene3D" id="3.40.640.10">
    <property type="entry name" value="Type I PLP-dependent aspartate aminotransferase-like (Major domain)"/>
    <property type="match status" value="1"/>
</dbReference>
<reference evidence="5" key="1">
    <citation type="submission" date="2017-09" db="EMBL/GenBank/DDBJ databases">
        <title>Depth-based differentiation of microbial function through sediment-hosted aquifers and enrichment of novel symbionts in the deep terrestrial subsurface.</title>
        <authorList>
            <person name="Probst A.J."/>
            <person name="Ladd B."/>
            <person name="Jarett J.K."/>
            <person name="Geller-Mcgrath D.E."/>
            <person name="Sieber C.M.K."/>
            <person name="Emerson J.B."/>
            <person name="Anantharaman K."/>
            <person name="Thomas B.C."/>
            <person name="Malmstrom R."/>
            <person name="Stieglmeier M."/>
            <person name="Klingl A."/>
            <person name="Woyke T."/>
            <person name="Ryan C.M."/>
            <person name="Banfield J.F."/>
        </authorList>
    </citation>
    <scope>NUCLEOTIDE SEQUENCE [LARGE SCALE GENOMIC DNA]</scope>
</reference>
<evidence type="ECO:0000256" key="3">
    <source>
        <dbReference type="RuleBase" id="RU003560"/>
    </source>
</evidence>
<evidence type="ECO:0000313" key="4">
    <source>
        <dbReference type="EMBL" id="PJA01922.1"/>
    </source>
</evidence>
<dbReference type="Gene3D" id="3.90.1150.10">
    <property type="entry name" value="Aspartate Aminotransferase, domain 1"/>
    <property type="match status" value="1"/>
</dbReference>
<dbReference type="SUPFAM" id="SSF53383">
    <property type="entry name" value="PLP-dependent transferases"/>
    <property type="match status" value="1"/>
</dbReference>
<dbReference type="AlphaFoldDB" id="A0A2M7VJA6"/>
<keyword evidence="4" id="KW-0808">Transferase</keyword>
<name>A0A2M7VJA6_9BACT</name>
<accession>A0A2M7VJA6</accession>
<dbReference type="GO" id="GO:0008483">
    <property type="term" value="F:transaminase activity"/>
    <property type="evidence" value="ECO:0007669"/>
    <property type="project" value="UniProtKB-KW"/>
</dbReference>
<dbReference type="InterPro" id="IPR015422">
    <property type="entry name" value="PyrdxlP-dep_Trfase_small"/>
</dbReference>
<comment type="caution">
    <text evidence="4">The sequence shown here is derived from an EMBL/GenBank/DDBJ whole genome shotgun (WGS) entry which is preliminary data.</text>
</comment>
<dbReference type="InterPro" id="IPR049704">
    <property type="entry name" value="Aminotrans_3_PPA_site"/>
</dbReference>
<dbReference type="CDD" id="cd00610">
    <property type="entry name" value="OAT_like"/>
    <property type="match status" value="1"/>
</dbReference>
<evidence type="ECO:0000256" key="1">
    <source>
        <dbReference type="ARBA" id="ARBA00001933"/>
    </source>
</evidence>
<keyword evidence="4" id="KW-0032">Aminotransferase</keyword>
<dbReference type="Proteomes" id="UP000229364">
    <property type="component" value="Unassembled WGS sequence"/>
</dbReference>
<organism evidence="4 5">
    <name type="scientific">bacterium (Candidatus Gribaldobacteria) CG_4_10_14_0_2_um_filter_41_16</name>
    <dbReference type="NCBI Taxonomy" id="2014265"/>
    <lineage>
        <taxon>Bacteria</taxon>
        <taxon>Candidatus Gribaldobacteria</taxon>
    </lineage>
</organism>
<protein>
    <submittedName>
        <fullName evidence="4">Aspartate aminotransferase family protein</fullName>
    </submittedName>
</protein>
<evidence type="ECO:0000256" key="2">
    <source>
        <dbReference type="ARBA" id="ARBA00022898"/>
    </source>
</evidence>
<keyword evidence="2 3" id="KW-0663">Pyridoxal phosphate</keyword>
<dbReference type="InterPro" id="IPR015421">
    <property type="entry name" value="PyrdxlP-dep_Trfase_major"/>
</dbReference>
<comment type="similarity">
    <text evidence="3">Belongs to the class-III pyridoxal-phosphate-dependent aminotransferase family.</text>
</comment>
<comment type="cofactor">
    <cofactor evidence="1">
        <name>pyridoxal 5'-phosphate</name>
        <dbReference type="ChEBI" id="CHEBI:597326"/>
    </cofactor>
</comment>
<dbReference type="EMBL" id="PFPR01000005">
    <property type="protein sequence ID" value="PJA01922.1"/>
    <property type="molecule type" value="Genomic_DNA"/>
</dbReference>